<evidence type="ECO:0000256" key="2">
    <source>
        <dbReference type="ARBA" id="ARBA00022478"/>
    </source>
</evidence>
<keyword evidence="5" id="KW-0804">Transcription</keyword>
<dbReference type="EC" id="2.7.7.6" evidence="1"/>
<keyword evidence="2" id="KW-0240">DNA-directed RNA polymerase</keyword>
<dbReference type="InterPro" id="IPR007644">
    <property type="entry name" value="RNA_pol_bsu_protrusion"/>
</dbReference>
<dbReference type="GO" id="GO:0032549">
    <property type="term" value="F:ribonucleoside binding"/>
    <property type="evidence" value="ECO:0007669"/>
    <property type="project" value="InterPro"/>
</dbReference>
<keyword evidence="4" id="KW-0548">Nucleotidyltransferase</keyword>
<feature type="non-terminal residue" evidence="7">
    <location>
        <position position="283"/>
    </location>
</feature>
<dbReference type="Gene3D" id="3.90.1100.10">
    <property type="match status" value="1"/>
</dbReference>
<organism evidence="7">
    <name type="scientific">marine metagenome</name>
    <dbReference type="NCBI Taxonomy" id="408172"/>
    <lineage>
        <taxon>unclassified sequences</taxon>
        <taxon>metagenomes</taxon>
        <taxon>ecological metagenomes</taxon>
    </lineage>
</organism>
<evidence type="ECO:0000313" key="7">
    <source>
        <dbReference type="EMBL" id="SVA37884.1"/>
    </source>
</evidence>
<dbReference type="GO" id="GO:0006351">
    <property type="term" value="P:DNA-templated transcription"/>
    <property type="evidence" value="ECO:0007669"/>
    <property type="project" value="InterPro"/>
</dbReference>
<evidence type="ECO:0000256" key="4">
    <source>
        <dbReference type="ARBA" id="ARBA00022695"/>
    </source>
</evidence>
<sequence length="283" mass="32576">MKSNDSIYDDRISFQKIPFFVNLPDLLDLQKESYQKFLQEEDSEEERQSIGLEGVFKNVFPLEDTHRNYILEYKSYYLAAPKYSPEECIDRGVTYSAPLKVRLILHITDEENRNKYAQSIEEDVYFGHIPYMTEKGTFIINGAERVVVSQLHRSPGVFFDESTHPNGTRLFQARIIPIRGSWVDFTTDINDCLFVIIDRRRKFPATMLLRCLGFSSNSDLFKAFKCIISVDLKDGKPEKYIGSTIVDDIVNEKTGEILCESNTELSSDMLDELKDAGISSIEI</sequence>
<dbReference type="GO" id="GO:0000428">
    <property type="term" value="C:DNA-directed RNA polymerase complex"/>
    <property type="evidence" value="ECO:0007669"/>
    <property type="project" value="UniProtKB-KW"/>
</dbReference>
<dbReference type="EMBL" id="UINC01008415">
    <property type="protein sequence ID" value="SVA37884.1"/>
    <property type="molecule type" value="Genomic_DNA"/>
</dbReference>
<evidence type="ECO:0000256" key="1">
    <source>
        <dbReference type="ARBA" id="ARBA00012418"/>
    </source>
</evidence>
<evidence type="ECO:0000256" key="3">
    <source>
        <dbReference type="ARBA" id="ARBA00022679"/>
    </source>
</evidence>
<dbReference type="Pfam" id="PF04563">
    <property type="entry name" value="RNA_pol_Rpb2_1"/>
    <property type="match status" value="1"/>
</dbReference>
<dbReference type="PANTHER" id="PTHR20856">
    <property type="entry name" value="DNA-DIRECTED RNA POLYMERASE I SUBUNIT 2"/>
    <property type="match status" value="1"/>
</dbReference>
<evidence type="ECO:0000256" key="5">
    <source>
        <dbReference type="ARBA" id="ARBA00023163"/>
    </source>
</evidence>
<dbReference type="SUPFAM" id="SSF64484">
    <property type="entry name" value="beta and beta-prime subunits of DNA dependent RNA-polymerase"/>
    <property type="match status" value="1"/>
</dbReference>
<reference evidence="7" key="1">
    <citation type="submission" date="2018-05" db="EMBL/GenBank/DDBJ databases">
        <authorList>
            <person name="Lanie J.A."/>
            <person name="Ng W.-L."/>
            <person name="Kazmierczak K.M."/>
            <person name="Andrzejewski T.M."/>
            <person name="Davidsen T.M."/>
            <person name="Wayne K.J."/>
            <person name="Tettelin H."/>
            <person name="Glass J.I."/>
            <person name="Rusch D."/>
            <person name="Podicherti R."/>
            <person name="Tsui H.-C.T."/>
            <person name="Winkler M.E."/>
        </authorList>
    </citation>
    <scope>NUCLEOTIDE SEQUENCE</scope>
</reference>
<gene>
    <name evidence="7" type="ORF">METZ01_LOCUS90738</name>
</gene>
<feature type="domain" description="RNA polymerase beta subunit protrusion" evidence="6">
    <location>
        <begin position="26"/>
        <end position="211"/>
    </location>
</feature>
<protein>
    <recommendedName>
        <fullName evidence="1">DNA-directed RNA polymerase</fullName>
        <ecNumber evidence="1">2.7.7.6</ecNumber>
    </recommendedName>
</protein>
<dbReference type="GO" id="GO:0003899">
    <property type="term" value="F:DNA-directed RNA polymerase activity"/>
    <property type="evidence" value="ECO:0007669"/>
    <property type="project" value="UniProtKB-EC"/>
</dbReference>
<proteinExistence type="predicted"/>
<dbReference type="GO" id="GO:0003677">
    <property type="term" value="F:DNA binding"/>
    <property type="evidence" value="ECO:0007669"/>
    <property type="project" value="InterPro"/>
</dbReference>
<dbReference type="InterPro" id="IPR015712">
    <property type="entry name" value="DNA-dir_RNA_pol_su2"/>
</dbReference>
<accession>A0A381VCL5</accession>
<keyword evidence="3" id="KW-0808">Transferase</keyword>
<evidence type="ECO:0000259" key="6">
    <source>
        <dbReference type="Pfam" id="PF04563"/>
    </source>
</evidence>
<name>A0A381VCL5_9ZZZZ</name>
<dbReference type="AlphaFoldDB" id="A0A381VCL5"/>